<dbReference type="EMBL" id="LFWZ01000074">
    <property type="protein sequence ID" value="KON29086.1"/>
    <property type="molecule type" value="Genomic_DNA"/>
</dbReference>
<organism evidence="1 2">
    <name type="scientific">miscellaneous Crenarchaeota group-15 archaeon DG-45</name>
    <dbReference type="NCBI Taxonomy" id="1685127"/>
    <lineage>
        <taxon>Archaea</taxon>
        <taxon>Candidatus Bathyarchaeota</taxon>
        <taxon>MCG-15</taxon>
    </lineage>
</organism>
<dbReference type="AlphaFoldDB" id="A0A0M0BL99"/>
<comment type="caution">
    <text evidence="1">The sequence shown here is derived from an EMBL/GenBank/DDBJ whole genome shotgun (WGS) entry which is preliminary data.</text>
</comment>
<dbReference type="Proteomes" id="UP000037210">
    <property type="component" value="Unassembled WGS sequence"/>
</dbReference>
<accession>A0A0M0BL99</accession>
<sequence>MSVSLDQEYFDFCFKVLNYSIELTRSTGYASTRMTDVLQKLVDLSFQIEGVGKKEFYETLNEKFKNRRLMTSQMGQSEYLDELLQLFVDEWRKK</sequence>
<evidence type="ECO:0000313" key="1">
    <source>
        <dbReference type="EMBL" id="KON29086.1"/>
    </source>
</evidence>
<protein>
    <submittedName>
        <fullName evidence="1">Uncharacterized protein</fullName>
    </submittedName>
</protein>
<evidence type="ECO:0000313" key="2">
    <source>
        <dbReference type="Proteomes" id="UP000037210"/>
    </source>
</evidence>
<reference evidence="1 2" key="1">
    <citation type="submission" date="2015-06" db="EMBL/GenBank/DDBJ databases">
        <title>New insights into the roles of widespread benthic archaea in carbon and nitrogen cycling.</title>
        <authorList>
            <person name="Lazar C.S."/>
            <person name="Baker B.J."/>
            <person name="Seitz K.W."/>
            <person name="Hyde A.S."/>
            <person name="Dick G.J."/>
            <person name="Hinrichs K.-U."/>
            <person name="Teske A.P."/>
        </authorList>
    </citation>
    <scope>NUCLEOTIDE SEQUENCE [LARGE SCALE GENOMIC DNA]</scope>
    <source>
        <strain evidence="1">DG-45</strain>
    </source>
</reference>
<proteinExistence type="predicted"/>
<name>A0A0M0BL99_9ARCH</name>
<gene>
    <name evidence="1" type="ORF">AC482_07260</name>
</gene>